<dbReference type="PROSITE" id="PS50931">
    <property type="entry name" value="HTH_LYSR"/>
    <property type="match status" value="1"/>
</dbReference>
<dbReference type="InterPro" id="IPR036388">
    <property type="entry name" value="WH-like_DNA-bd_sf"/>
</dbReference>
<dbReference type="RefSeq" id="WP_072849033.1">
    <property type="nucleotide sequence ID" value="NZ_FQVI01000002.1"/>
</dbReference>
<evidence type="ECO:0000256" key="1">
    <source>
        <dbReference type="ARBA" id="ARBA00009437"/>
    </source>
</evidence>
<dbReference type="Proteomes" id="UP000184245">
    <property type="component" value="Unassembled WGS sequence"/>
</dbReference>
<comment type="similarity">
    <text evidence="1">Belongs to the LysR transcriptional regulatory family.</text>
</comment>
<gene>
    <name evidence="6" type="ORF">SAMN02745158_00705</name>
</gene>
<dbReference type="EMBL" id="FQVI01000002">
    <property type="protein sequence ID" value="SHE51071.1"/>
    <property type="molecule type" value="Genomic_DNA"/>
</dbReference>
<dbReference type="Pfam" id="PF00126">
    <property type="entry name" value="HTH_1"/>
    <property type="match status" value="1"/>
</dbReference>
<dbReference type="SUPFAM" id="SSF46785">
    <property type="entry name" value="Winged helix' DNA-binding domain"/>
    <property type="match status" value="1"/>
</dbReference>
<dbReference type="Gene3D" id="3.40.190.290">
    <property type="match status" value="1"/>
</dbReference>
<dbReference type="Gene3D" id="1.10.10.10">
    <property type="entry name" value="Winged helix-like DNA-binding domain superfamily/Winged helix DNA-binding domain"/>
    <property type="match status" value="1"/>
</dbReference>
<keyword evidence="4" id="KW-0804">Transcription</keyword>
<dbReference type="Pfam" id="PF03466">
    <property type="entry name" value="LysR_substrate"/>
    <property type="match status" value="1"/>
</dbReference>
<dbReference type="InterPro" id="IPR036390">
    <property type="entry name" value="WH_DNA-bd_sf"/>
</dbReference>
<dbReference type="FunFam" id="1.10.10.10:FF:000001">
    <property type="entry name" value="LysR family transcriptional regulator"/>
    <property type="match status" value="1"/>
</dbReference>
<dbReference type="PANTHER" id="PTHR30126:SF64">
    <property type="entry name" value="HTH-TYPE TRANSCRIPTIONAL REGULATOR CITR"/>
    <property type="match status" value="1"/>
</dbReference>
<evidence type="ECO:0000313" key="6">
    <source>
        <dbReference type="EMBL" id="SHE51071.1"/>
    </source>
</evidence>
<dbReference type="GO" id="GO:0000976">
    <property type="term" value="F:transcription cis-regulatory region binding"/>
    <property type="evidence" value="ECO:0007669"/>
    <property type="project" value="TreeGrafter"/>
</dbReference>
<reference evidence="6 7" key="1">
    <citation type="submission" date="2016-11" db="EMBL/GenBank/DDBJ databases">
        <authorList>
            <person name="Jaros S."/>
            <person name="Januszkiewicz K."/>
            <person name="Wedrychowicz H."/>
        </authorList>
    </citation>
    <scope>NUCLEOTIDE SEQUENCE [LARGE SCALE GENOMIC DNA]</scope>
    <source>
        <strain evidence="6 7">DSM 17459</strain>
    </source>
</reference>
<proteinExistence type="inferred from homology"/>
<evidence type="ECO:0000313" key="7">
    <source>
        <dbReference type="Proteomes" id="UP000184245"/>
    </source>
</evidence>
<dbReference type="CDD" id="cd05466">
    <property type="entry name" value="PBP2_LTTR_substrate"/>
    <property type="match status" value="1"/>
</dbReference>
<dbReference type="GO" id="GO:0003700">
    <property type="term" value="F:DNA-binding transcription factor activity"/>
    <property type="evidence" value="ECO:0007669"/>
    <property type="project" value="InterPro"/>
</dbReference>
<dbReference type="InterPro" id="IPR000847">
    <property type="entry name" value="LysR_HTH_N"/>
</dbReference>
<evidence type="ECO:0000256" key="2">
    <source>
        <dbReference type="ARBA" id="ARBA00023015"/>
    </source>
</evidence>
<keyword evidence="3 6" id="KW-0238">DNA-binding</keyword>
<dbReference type="STRING" id="1122155.SAMN02745158_00705"/>
<keyword evidence="2" id="KW-0805">Transcription regulation</keyword>
<keyword evidence="7" id="KW-1185">Reference proteome</keyword>
<feature type="domain" description="HTH lysR-type" evidence="5">
    <location>
        <begin position="9"/>
        <end position="60"/>
    </location>
</feature>
<sequence>MNISLEYYKIFYYVARCSSITLAAQKLSISQPAVSQGVRQLETILGTRLFVRTPKGVRLTAEGEVLYSYVSRGYESILAGENKVRQMLNMNMGEIRIGASDMTLQFYLLPYLEQFHERFPKIKVSVTNAPTPETLRYLREGKIDFGVVSTPLSAPKEIQISAVKEIQDLFVAGPRFSHLKGRPLHFKALEDLPIICLEKSTSTRSFIDQELASHSVVLQPEFELATSDMIVQFAIRNLGIGYVMKEFAQSQLTSGELFPLTFHEKLPKRHFCIVTEKKAPLSTAAQKLLEITAAETQ</sequence>
<dbReference type="PRINTS" id="PR00039">
    <property type="entry name" value="HTHLYSR"/>
</dbReference>
<organism evidence="6 7">
    <name type="scientific">Lactonifactor longoviformis DSM 17459</name>
    <dbReference type="NCBI Taxonomy" id="1122155"/>
    <lineage>
        <taxon>Bacteria</taxon>
        <taxon>Bacillati</taxon>
        <taxon>Bacillota</taxon>
        <taxon>Clostridia</taxon>
        <taxon>Eubacteriales</taxon>
        <taxon>Clostridiaceae</taxon>
        <taxon>Lactonifactor</taxon>
    </lineage>
</organism>
<dbReference type="AlphaFoldDB" id="A0A1M4U2N8"/>
<evidence type="ECO:0000256" key="4">
    <source>
        <dbReference type="ARBA" id="ARBA00023163"/>
    </source>
</evidence>
<accession>A0A1M4U2N8</accession>
<dbReference type="SUPFAM" id="SSF53850">
    <property type="entry name" value="Periplasmic binding protein-like II"/>
    <property type="match status" value="1"/>
</dbReference>
<dbReference type="InterPro" id="IPR005119">
    <property type="entry name" value="LysR_subst-bd"/>
</dbReference>
<protein>
    <submittedName>
        <fullName evidence="6">DNA-binding transcriptional regulator, LysR family</fullName>
    </submittedName>
</protein>
<dbReference type="PANTHER" id="PTHR30126">
    <property type="entry name" value="HTH-TYPE TRANSCRIPTIONAL REGULATOR"/>
    <property type="match status" value="1"/>
</dbReference>
<evidence type="ECO:0000256" key="3">
    <source>
        <dbReference type="ARBA" id="ARBA00023125"/>
    </source>
</evidence>
<dbReference type="OrthoDB" id="9778774at2"/>
<name>A0A1M4U2N8_9CLOT</name>
<evidence type="ECO:0000259" key="5">
    <source>
        <dbReference type="PROSITE" id="PS50931"/>
    </source>
</evidence>